<dbReference type="Proteomes" id="UP000067626">
    <property type="component" value="Chromosome"/>
</dbReference>
<dbReference type="KEGG" id="ccro:CMC5_051720"/>
<accession>A0A0K1EJH6</accession>
<proteinExistence type="predicted"/>
<dbReference type="EMBL" id="CP012159">
    <property type="protein sequence ID" value="AKT41014.1"/>
    <property type="molecule type" value="Genomic_DNA"/>
</dbReference>
<evidence type="ECO:0000313" key="1">
    <source>
        <dbReference type="EMBL" id="AKT41014.1"/>
    </source>
</evidence>
<reference evidence="1 2" key="1">
    <citation type="submission" date="2015-07" db="EMBL/GenBank/DDBJ databases">
        <title>Genome analysis of myxobacterium Chondromyces crocatus Cm c5 reveals a high potential for natural compound synthesis and the genetic basis for the loss of fruiting body formation.</title>
        <authorList>
            <person name="Zaburannyi N."/>
            <person name="Bunk B."/>
            <person name="Maier J."/>
            <person name="Overmann J."/>
            <person name="Mueller R."/>
        </authorList>
    </citation>
    <scope>NUCLEOTIDE SEQUENCE [LARGE SCALE GENOMIC DNA]</scope>
    <source>
        <strain evidence="1 2">Cm c5</strain>
    </source>
</reference>
<protein>
    <submittedName>
        <fullName evidence="1">Uncharacterized protein</fullName>
    </submittedName>
</protein>
<gene>
    <name evidence="1" type="ORF">CMC5_051720</name>
</gene>
<name>A0A0K1EJH6_CHOCO</name>
<organism evidence="1 2">
    <name type="scientific">Chondromyces crocatus</name>
    <dbReference type="NCBI Taxonomy" id="52"/>
    <lineage>
        <taxon>Bacteria</taxon>
        <taxon>Pseudomonadati</taxon>
        <taxon>Myxococcota</taxon>
        <taxon>Polyangia</taxon>
        <taxon>Polyangiales</taxon>
        <taxon>Polyangiaceae</taxon>
        <taxon>Chondromyces</taxon>
    </lineage>
</organism>
<dbReference type="AlphaFoldDB" id="A0A0K1EJH6"/>
<evidence type="ECO:0000313" key="2">
    <source>
        <dbReference type="Proteomes" id="UP000067626"/>
    </source>
</evidence>
<keyword evidence="2" id="KW-1185">Reference proteome</keyword>
<sequence>MGLAVLRSILPAPRPAARRILTLVNGWLMNHGRHMLCRGGAVRPKAA</sequence>